<proteinExistence type="predicted"/>
<evidence type="ECO:0000313" key="3">
    <source>
        <dbReference type="Proteomes" id="UP000005141"/>
    </source>
</evidence>
<evidence type="ECO:0000256" key="1">
    <source>
        <dbReference type="SAM" id="SignalP"/>
    </source>
</evidence>
<feature type="signal peptide" evidence="1">
    <location>
        <begin position="1"/>
        <end position="21"/>
    </location>
</feature>
<dbReference type="HOGENOM" id="CLU_699922_0_0_10"/>
<dbReference type="eggNOG" id="ENOG5033QIE">
    <property type="taxonomic scope" value="Bacteria"/>
</dbReference>
<keyword evidence="3" id="KW-1185">Reference proteome</keyword>
<gene>
    <name evidence="2" type="ORF">HMPREF9431_02435</name>
</gene>
<accession>G1WF34</accession>
<sequence>MKMKHIAFILSLILISTTSFCCKSQKNFNFLNIQNRTSSLIFTDGEATLLPYFSGENATNLYTVYFLGRTEREREYWDVYNKNGFWKGKDSEQMHIYTKDIERYINANIKQYYIFAIAIEKRMIKETAENEFLPNSGAVYKTYLLTDGKWIVTDSFNVQETPKETAEYLINILNKRSNGEVKLLRDSLAEGSIASCVRNGKQYVIDGFILNLPSIDEEDFKFEKRNDTLYITPLTYFTLDGTTLIVQKGIRVINLRESIIIGIKQETTDDTPAAWLDFSSERSRLIRNIKQKYNLWTSQEQEDYLYRYHWPTIKDLSIQFQKTFYDKIIENQIDYKECCPEYIEQAKQYLAMKKESVISFEQLHAYPQIKGRTITISYRKKQKSRHIVIVETFK</sequence>
<reference evidence="2 3" key="1">
    <citation type="submission" date="2011-07" db="EMBL/GenBank/DDBJ databases">
        <title>The Genome Sequence of Prevotella oulorum F0390.</title>
        <authorList>
            <consortium name="The Broad Institute Genome Sequencing Platform"/>
            <consortium name="The Broad Institute Genome Sequencing Center for Infectious Disease"/>
            <person name="Earl A."/>
            <person name="Ward D."/>
            <person name="Feldgarden M."/>
            <person name="Gevers D."/>
            <person name="Izard J."/>
            <person name="Ganesan A."/>
            <person name="Baranova O.V."/>
            <person name="Blanton J.M."/>
            <person name="Tanner A.C."/>
            <person name="Dewhirst F.E."/>
            <person name="Young S.K."/>
            <person name="Zeng Q."/>
            <person name="Gargeya S."/>
            <person name="Fitzgerald M."/>
            <person name="Haas B."/>
            <person name="Abouelleil A."/>
            <person name="Alvarado L."/>
            <person name="Arachchi H.M."/>
            <person name="Berlin A."/>
            <person name="Brown A."/>
            <person name="Chapman S.B."/>
            <person name="Chen Z."/>
            <person name="Dunbar C."/>
            <person name="Freedman E."/>
            <person name="Gearin G."/>
            <person name="Gellesch M."/>
            <person name="Goldberg J."/>
            <person name="Griggs A."/>
            <person name="Gujja S."/>
            <person name="Heiman D."/>
            <person name="Howarth C."/>
            <person name="Larson L."/>
            <person name="Lui A."/>
            <person name="MacDonald P.J.P."/>
            <person name="Mehta T."/>
            <person name="Montmayeur A."/>
            <person name="Murphy C."/>
            <person name="Neiman D."/>
            <person name="Pearson M."/>
            <person name="Priest M."/>
            <person name="Roberts A."/>
            <person name="Saif S."/>
            <person name="Shea T."/>
            <person name="Shenoy N."/>
            <person name="Sisk P."/>
            <person name="Stolte C."/>
            <person name="Sykes S."/>
            <person name="Wortman J."/>
            <person name="Nusbaum C."/>
            <person name="Birren B."/>
        </authorList>
    </citation>
    <scope>NUCLEOTIDE SEQUENCE [LARGE SCALE GENOMIC DNA]</scope>
    <source>
        <strain evidence="2 3">F0390</strain>
    </source>
</reference>
<keyword evidence="1" id="KW-0732">Signal</keyword>
<dbReference type="Proteomes" id="UP000005141">
    <property type="component" value="Unassembled WGS sequence"/>
</dbReference>
<dbReference type="EMBL" id="ADGI01000067">
    <property type="protein sequence ID" value="EGV28794.1"/>
    <property type="molecule type" value="Genomic_DNA"/>
</dbReference>
<dbReference type="AlphaFoldDB" id="G1WF34"/>
<organism evidence="2 3">
    <name type="scientific">Segatella oulorum F0390</name>
    <dbReference type="NCBI Taxonomy" id="702438"/>
    <lineage>
        <taxon>Bacteria</taxon>
        <taxon>Pseudomonadati</taxon>
        <taxon>Bacteroidota</taxon>
        <taxon>Bacteroidia</taxon>
        <taxon>Bacteroidales</taxon>
        <taxon>Prevotellaceae</taxon>
        <taxon>Segatella</taxon>
    </lineage>
</organism>
<dbReference type="PATRIC" id="fig|702438.4.peg.2547"/>
<name>G1WF34_9BACT</name>
<comment type="caution">
    <text evidence="2">The sequence shown here is derived from an EMBL/GenBank/DDBJ whole genome shotgun (WGS) entry which is preliminary data.</text>
</comment>
<protein>
    <submittedName>
        <fullName evidence="2">Uncharacterized protein</fullName>
    </submittedName>
</protein>
<evidence type="ECO:0000313" key="2">
    <source>
        <dbReference type="EMBL" id="EGV28794.1"/>
    </source>
</evidence>
<feature type="chain" id="PRO_5003426017" evidence="1">
    <location>
        <begin position="22"/>
        <end position="394"/>
    </location>
</feature>